<gene>
    <name evidence="17" type="ORF">ROHU_021446</name>
    <name evidence="16" type="ORF">ROHU_033812</name>
</gene>
<dbReference type="STRING" id="84645.A0A498MYF5"/>
<dbReference type="PANTHER" id="PTHR18976:SF11">
    <property type="entry name" value="APOLIPOPROTEIN A-I"/>
    <property type="match status" value="1"/>
</dbReference>
<keyword evidence="3" id="KW-0813">Transport</keyword>
<evidence type="ECO:0000256" key="6">
    <source>
        <dbReference type="ARBA" id="ARBA00022729"/>
    </source>
</evidence>
<keyword evidence="8" id="KW-0345">HDL</keyword>
<evidence type="ECO:0000256" key="15">
    <source>
        <dbReference type="SAM" id="SignalP"/>
    </source>
</evidence>
<evidence type="ECO:0000256" key="10">
    <source>
        <dbReference type="ARBA" id="ARBA00023098"/>
    </source>
</evidence>
<dbReference type="GO" id="GO:1903561">
    <property type="term" value="C:extracellular vesicle"/>
    <property type="evidence" value="ECO:0007669"/>
    <property type="project" value="TreeGrafter"/>
</dbReference>
<keyword evidence="7" id="KW-0677">Repeat</keyword>
<evidence type="ECO:0000256" key="2">
    <source>
        <dbReference type="ARBA" id="ARBA00008788"/>
    </source>
</evidence>
<feature type="signal peptide" evidence="15">
    <location>
        <begin position="1"/>
        <end position="18"/>
    </location>
</feature>
<keyword evidence="12" id="KW-0753">Steroid metabolism</keyword>
<dbReference type="AlphaFoldDB" id="A0A498MYF5"/>
<comment type="caution">
    <text evidence="17">The sequence shown here is derived from an EMBL/GenBank/DDBJ whole genome shotgun (WGS) entry which is preliminary data.</text>
</comment>
<evidence type="ECO:0000256" key="3">
    <source>
        <dbReference type="ARBA" id="ARBA00022448"/>
    </source>
</evidence>
<keyword evidence="5" id="KW-0153">Cholesterol metabolism</keyword>
<dbReference type="GO" id="GO:0034362">
    <property type="term" value="C:low-density lipoprotein particle"/>
    <property type="evidence" value="ECO:0007669"/>
    <property type="project" value="TreeGrafter"/>
</dbReference>
<dbReference type="GO" id="GO:0060228">
    <property type="term" value="F:phosphatidylcholine-sterol O-acyltransferase activator activity"/>
    <property type="evidence" value="ECO:0007669"/>
    <property type="project" value="TreeGrafter"/>
</dbReference>
<keyword evidence="9" id="KW-0445">Lipid transport</keyword>
<dbReference type="GO" id="GO:0034364">
    <property type="term" value="C:high-density lipoprotein particle"/>
    <property type="evidence" value="ECO:0007669"/>
    <property type="project" value="UniProtKB-KW"/>
</dbReference>
<dbReference type="EMBL" id="QBIY01012358">
    <property type="protein sequence ID" value="RXN25531.1"/>
    <property type="molecule type" value="Genomic_DNA"/>
</dbReference>
<evidence type="ECO:0000256" key="7">
    <source>
        <dbReference type="ARBA" id="ARBA00022737"/>
    </source>
</evidence>
<dbReference type="Pfam" id="PF01442">
    <property type="entry name" value="Apolipoprotein"/>
    <property type="match status" value="1"/>
</dbReference>
<dbReference type="PROSITE" id="PS51257">
    <property type="entry name" value="PROKAR_LIPOPROTEIN"/>
    <property type="match status" value="1"/>
</dbReference>
<comment type="subcellular location">
    <subcellularLocation>
        <location evidence="1">Secreted</location>
    </subcellularLocation>
</comment>
<sequence length="254" mass="29949">MMRFVVLALAVLLAGCQARFLQDEQPSHLEHMKSKLQVYSDNMKQFAHRILANLDDTEFEDYKEFLGQSVDNIHNYFQHVFQAIIPVVAQVLEATTPMREKLTKSMEDLHKQIEPLREELKDVLEKHIQEYRDVLKPFVKVYLAKLMEKEKTKLEPVVKSLKEKIGHNWEETKSKLIPILEAVRNRVTARLQELKTQLEPYIQVFRDEMEQAALRFRHRVRSGELSKTLYEFAEEVKPHFQAIFIATQMAITKE</sequence>
<evidence type="ECO:0000256" key="14">
    <source>
        <dbReference type="SAM" id="Coils"/>
    </source>
</evidence>
<dbReference type="GO" id="GO:0008203">
    <property type="term" value="P:cholesterol metabolic process"/>
    <property type="evidence" value="ECO:0007669"/>
    <property type="project" value="UniProtKB-KW"/>
</dbReference>
<organism evidence="17 18">
    <name type="scientific">Labeo rohita</name>
    <name type="common">Indian major carp</name>
    <name type="synonym">Cyprinus rohita</name>
    <dbReference type="NCBI Taxonomy" id="84645"/>
    <lineage>
        <taxon>Eukaryota</taxon>
        <taxon>Metazoa</taxon>
        <taxon>Chordata</taxon>
        <taxon>Craniata</taxon>
        <taxon>Vertebrata</taxon>
        <taxon>Euteleostomi</taxon>
        <taxon>Actinopterygii</taxon>
        <taxon>Neopterygii</taxon>
        <taxon>Teleostei</taxon>
        <taxon>Ostariophysi</taxon>
        <taxon>Cypriniformes</taxon>
        <taxon>Cyprinidae</taxon>
        <taxon>Labeoninae</taxon>
        <taxon>Labeonini</taxon>
        <taxon>Labeo</taxon>
    </lineage>
</organism>
<dbReference type="GO" id="GO:0033344">
    <property type="term" value="P:cholesterol efflux"/>
    <property type="evidence" value="ECO:0007669"/>
    <property type="project" value="TreeGrafter"/>
</dbReference>
<evidence type="ECO:0000256" key="1">
    <source>
        <dbReference type="ARBA" id="ARBA00004613"/>
    </source>
</evidence>
<evidence type="ECO:0000256" key="11">
    <source>
        <dbReference type="ARBA" id="ARBA00023166"/>
    </source>
</evidence>
<dbReference type="SUPFAM" id="SSF58113">
    <property type="entry name" value="Apolipoprotein A-I"/>
    <property type="match status" value="1"/>
</dbReference>
<keyword evidence="6 15" id="KW-0732">Signal</keyword>
<evidence type="ECO:0000256" key="5">
    <source>
        <dbReference type="ARBA" id="ARBA00022548"/>
    </source>
</evidence>
<dbReference type="GO" id="GO:0120020">
    <property type="term" value="F:cholesterol transfer activity"/>
    <property type="evidence" value="ECO:0007669"/>
    <property type="project" value="TreeGrafter"/>
</dbReference>
<name>A0A498MYF5_LABRO</name>
<comment type="function">
    <text evidence="13">Participates in the reverse transport of cholesterol from tissues to the liver for excretion by promoting cholesterol efflux from tissues and by acting as a cofactor for the lecithin cholesterol acyltransferase (LCAT).</text>
</comment>
<dbReference type="PANTHER" id="PTHR18976">
    <property type="entry name" value="APOLIPOPROTEIN"/>
    <property type="match status" value="1"/>
</dbReference>
<reference evidence="17 18" key="1">
    <citation type="submission" date="2018-03" db="EMBL/GenBank/DDBJ databases">
        <title>Draft genome sequence of Rohu Carp (Labeo rohita).</title>
        <authorList>
            <person name="Das P."/>
            <person name="Kushwaha B."/>
            <person name="Joshi C.G."/>
            <person name="Kumar D."/>
            <person name="Nagpure N.S."/>
            <person name="Sahoo L."/>
            <person name="Das S.P."/>
            <person name="Bit A."/>
            <person name="Patnaik S."/>
            <person name="Meher P.K."/>
            <person name="Jayasankar P."/>
            <person name="Koringa P.G."/>
            <person name="Patel N.V."/>
            <person name="Hinsu A.T."/>
            <person name="Kumar R."/>
            <person name="Pandey M."/>
            <person name="Agarwal S."/>
            <person name="Srivastava S."/>
            <person name="Singh M."/>
            <person name="Iquebal M.A."/>
            <person name="Jaiswal S."/>
            <person name="Angadi U.B."/>
            <person name="Kumar N."/>
            <person name="Raza M."/>
            <person name="Shah T.M."/>
            <person name="Rai A."/>
            <person name="Jena J.K."/>
        </authorList>
    </citation>
    <scope>NUCLEOTIDE SEQUENCE [LARGE SCALE GENOMIC DNA]</scope>
    <source>
        <strain evidence="17">DASCIFA01</strain>
        <tissue evidence="17">Testis</tissue>
    </source>
</reference>
<keyword evidence="11" id="KW-1207">Sterol metabolism</keyword>
<dbReference type="GO" id="GO:0055090">
    <property type="term" value="P:acylglycerol homeostasis"/>
    <property type="evidence" value="ECO:0007669"/>
    <property type="project" value="TreeGrafter"/>
</dbReference>
<evidence type="ECO:0000256" key="9">
    <source>
        <dbReference type="ARBA" id="ARBA00023055"/>
    </source>
</evidence>
<proteinExistence type="inferred from homology"/>
<dbReference type="GO" id="GO:0005543">
    <property type="term" value="F:phospholipid binding"/>
    <property type="evidence" value="ECO:0007669"/>
    <property type="project" value="TreeGrafter"/>
</dbReference>
<feature type="coiled-coil region" evidence="14">
    <location>
        <begin position="99"/>
        <end position="126"/>
    </location>
</feature>
<dbReference type="GO" id="GO:0042627">
    <property type="term" value="C:chylomicron"/>
    <property type="evidence" value="ECO:0007669"/>
    <property type="project" value="TreeGrafter"/>
</dbReference>
<comment type="similarity">
    <text evidence="2">Belongs to the apolipoprotein A1/A4/E family.</text>
</comment>
<feature type="chain" id="PRO_5036117651" evidence="15">
    <location>
        <begin position="19"/>
        <end position="254"/>
    </location>
</feature>
<keyword evidence="14" id="KW-0175">Coiled coil</keyword>
<evidence type="ECO:0000313" key="18">
    <source>
        <dbReference type="Proteomes" id="UP000290572"/>
    </source>
</evidence>
<dbReference type="InterPro" id="IPR000074">
    <property type="entry name" value="ApoA_E"/>
</dbReference>
<evidence type="ECO:0000256" key="12">
    <source>
        <dbReference type="ARBA" id="ARBA00023221"/>
    </source>
</evidence>
<keyword evidence="10" id="KW-0443">Lipid metabolism</keyword>
<evidence type="ECO:0000313" key="16">
    <source>
        <dbReference type="EMBL" id="RXN04690.1"/>
    </source>
</evidence>
<accession>A0A498MYF5</accession>
<protein>
    <submittedName>
        <fullName evidence="17">Apolipo A-I</fullName>
    </submittedName>
</protein>
<dbReference type="GO" id="GO:0033700">
    <property type="term" value="P:phospholipid efflux"/>
    <property type="evidence" value="ECO:0007669"/>
    <property type="project" value="TreeGrafter"/>
</dbReference>
<dbReference type="GO" id="GO:0042157">
    <property type="term" value="P:lipoprotein metabolic process"/>
    <property type="evidence" value="ECO:0007669"/>
    <property type="project" value="InterPro"/>
</dbReference>
<dbReference type="GO" id="GO:0034361">
    <property type="term" value="C:very-low-density lipoprotein particle"/>
    <property type="evidence" value="ECO:0007669"/>
    <property type="project" value="TreeGrafter"/>
</dbReference>
<evidence type="ECO:0000256" key="8">
    <source>
        <dbReference type="ARBA" id="ARBA00022850"/>
    </source>
</evidence>
<evidence type="ECO:0000313" key="17">
    <source>
        <dbReference type="EMBL" id="RXN25531.1"/>
    </source>
</evidence>
<evidence type="ECO:0000256" key="13">
    <source>
        <dbReference type="ARBA" id="ARBA00037506"/>
    </source>
</evidence>
<dbReference type="InterPro" id="IPR050163">
    <property type="entry name" value="Apolipoprotein_A1/A4/E"/>
</dbReference>
<dbReference type="Gene3D" id="1.20.120.20">
    <property type="entry name" value="Apolipoprotein"/>
    <property type="match status" value="2"/>
</dbReference>
<dbReference type="EMBL" id="QBIY01013430">
    <property type="protein sequence ID" value="RXN04690.1"/>
    <property type="molecule type" value="Genomic_DNA"/>
</dbReference>
<keyword evidence="18" id="KW-1185">Reference proteome</keyword>
<evidence type="ECO:0000256" key="4">
    <source>
        <dbReference type="ARBA" id="ARBA00022525"/>
    </source>
</evidence>
<keyword evidence="4" id="KW-0964">Secreted</keyword>
<dbReference type="Proteomes" id="UP000290572">
    <property type="component" value="Unassembled WGS sequence"/>
</dbReference>